<dbReference type="Gene3D" id="3.30.2020.40">
    <property type="entry name" value="Uncharacterised protein PF10387, DUF2442"/>
    <property type="match status" value="1"/>
</dbReference>
<dbReference type="HOGENOM" id="CLU_181240_0_0_4"/>
<accession>S6AEE8</accession>
<sequence length="84" mass="9608">MLDVATSEVEVSLASNKGFWLLLKSEELFVPYAEFPWFKQATLEQITTIEWPTPNHLYWPLLDVDLAVESIRNPSQFPLVAKSA</sequence>
<dbReference type="STRING" id="1163617.SCD_n00292"/>
<dbReference type="RefSeq" id="WP_009206914.1">
    <property type="nucleotide sequence ID" value="NC_022357.1"/>
</dbReference>
<proteinExistence type="predicted"/>
<dbReference type="AlphaFoldDB" id="S6AEE8"/>
<keyword evidence="2" id="KW-1185">Reference proteome</keyword>
<evidence type="ECO:0000313" key="2">
    <source>
        <dbReference type="Proteomes" id="UP000015559"/>
    </source>
</evidence>
<dbReference type="EMBL" id="AP013066">
    <property type="protein sequence ID" value="BAN34141.1"/>
    <property type="molecule type" value="Genomic_DNA"/>
</dbReference>
<protein>
    <recommendedName>
        <fullName evidence="3">Integron cassette protein</fullName>
    </recommendedName>
</protein>
<dbReference type="KEGG" id="sdr:SCD_n00292"/>
<reference evidence="1 2" key="1">
    <citation type="journal article" date="2012" name="Appl. Environ. Microbiol.">
        <title>Draft genome sequence of a psychrotolerant sulfur-oxidizing bacterium, Sulfuricella denitrificans skB26, and proteomic insights into cold adaptation.</title>
        <authorList>
            <person name="Watanabe T."/>
            <person name="Kojima H."/>
            <person name="Fukui M."/>
        </authorList>
    </citation>
    <scope>NUCLEOTIDE SEQUENCE [LARGE SCALE GENOMIC DNA]</scope>
    <source>
        <strain evidence="2">skB26</strain>
    </source>
</reference>
<dbReference type="OrthoDB" id="9795924at2"/>
<evidence type="ECO:0000313" key="1">
    <source>
        <dbReference type="EMBL" id="BAN34141.1"/>
    </source>
</evidence>
<organism evidence="1 2">
    <name type="scientific">Sulfuricella denitrificans (strain DSM 22764 / NBRC 105220 / skB26)</name>
    <dbReference type="NCBI Taxonomy" id="1163617"/>
    <lineage>
        <taxon>Bacteria</taxon>
        <taxon>Pseudomonadati</taxon>
        <taxon>Pseudomonadota</taxon>
        <taxon>Betaproteobacteria</taxon>
        <taxon>Nitrosomonadales</taxon>
        <taxon>Sulfuricellaceae</taxon>
        <taxon>Sulfuricella</taxon>
    </lineage>
</organism>
<dbReference type="Proteomes" id="UP000015559">
    <property type="component" value="Chromosome"/>
</dbReference>
<evidence type="ECO:0008006" key="3">
    <source>
        <dbReference type="Google" id="ProtNLM"/>
    </source>
</evidence>
<dbReference type="Pfam" id="PF10387">
    <property type="entry name" value="DUF2442"/>
    <property type="match status" value="1"/>
</dbReference>
<dbReference type="eggNOG" id="ENOG50336ZC">
    <property type="taxonomic scope" value="Bacteria"/>
</dbReference>
<name>S6AEE8_SULDS</name>
<dbReference type="InterPro" id="IPR018841">
    <property type="entry name" value="DUF2442"/>
</dbReference>
<gene>
    <name evidence="1" type="ORF">SCD_n00292</name>
</gene>